<keyword evidence="1" id="KW-0732">Signal</keyword>
<dbReference type="Proteomes" id="UP000237640">
    <property type="component" value="Unassembled WGS sequence"/>
</dbReference>
<sequence length="429" mass="48523">MALTPKKVFGFLLFLCSGWLSAQQTDATYTKRVLESSEIDFLFSYYSQDGDNAAVTGGEGTEELTDATSTVVLRLPMNENDILTVDVGLSAYTSASSSNVNPLDGTNLNVTPFDASSGESRRDQLVYINPTYQHSSDDRNSIWSVNGYFSNEYDYVSVGFGGSYTRLFNQKNTELTVSARVFLDKWDAIYPIELRGGFFDDRIEGNGVYNPVFTEFDSENRNSYSVSLNFSQILSKRLQGALFADVVSQNGLLSTPFQRVYFGDVDDFFIDDFQLADDVERLPDSRLKLPLGGRLNYYLNDFVVLRSYYRFYWDDWGIVSHTASIETPIKLSDKFTVYPNYRYYNQTAADYFFPKEVALSTFEFYTSDFDLSDYDAHQYGIGVQYKDILGKAQILSFGLKSIDVRFNQYDRSNGLSASIVTLGTTFVGN</sequence>
<dbReference type="RefSeq" id="WP_106145344.1">
    <property type="nucleotide sequence ID" value="NZ_PVYX01000002.1"/>
</dbReference>
<feature type="signal peptide" evidence="1">
    <location>
        <begin position="1"/>
        <end position="22"/>
    </location>
</feature>
<dbReference type="EMBL" id="PVYX01000002">
    <property type="protein sequence ID" value="PRX54024.1"/>
    <property type="molecule type" value="Genomic_DNA"/>
</dbReference>
<dbReference type="Pfam" id="PF12094">
    <property type="entry name" value="DUF3570"/>
    <property type="match status" value="1"/>
</dbReference>
<evidence type="ECO:0000313" key="2">
    <source>
        <dbReference type="EMBL" id="PRX54024.1"/>
    </source>
</evidence>
<proteinExistence type="predicted"/>
<accession>A0A2T0M948</accession>
<reference evidence="2 3" key="1">
    <citation type="submission" date="2018-03" db="EMBL/GenBank/DDBJ databases">
        <title>Genomic Encyclopedia of Archaeal and Bacterial Type Strains, Phase II (KMG-II): from individual species to whole genera.</title>
        <authorList>
            <person name="Goeker M."/>
        </authorList>
    </citation>
    <scope>NUCLEOTIDE SEQUENCE [LARGE SCALE GENOMIC DNA]</scope>
    <source>
        <strain evidence="2 3">DSM 25027</strain>
    </source>
</reference>
<dbReference type="InterPro" id="IPR021953">
    <property type="entry name" value="DUF3570"/>
</dbReference>
<protein>
    <submittedName>
        <fullName evidence="2">Uncharacterized protein DUF3570</fullName>
    </submittedName>
</protein>
<name>A0A2T0M948_9FLAO</name>
<evidence type="ECO:0000313" key="3">
    <source>
        <dbReference type="Proteomes" id="UP000237640"/>
    </source>
</evidence>
<feature type="chain" id="PRO_5015488090" evidence="1">
    <location>
        <begin position="23"/>
        <end position="429"/>
    </location>
</feature>
<organism evidence="2 3">
    <name type="scientific">Flagellimonas meridianipacifica</name>
    <dbReference type="NCBI Taxonomy" id="1080225"/>
    <lineage>
        <taxon>Bacteria</taxon>
        <taxon>Pseudomonadati</taxon>
        <taxon>Bacteroidota</taxon>
        <taxon>Flavobacteriia</taxon>
        <taxon>Flavobacteriales</taxon>
        <taxon>Flavobacteriaceae</taxon>
        <taxon>Flagellimonas</taxon>
    </lineage>
</organism>
<comment type="caution">
    <text evidence="2">The sequence shown here is derived from an EMBL/GenBank/DDBJ whole genome shotgun (WGS) entry which is preliminary data.</text>
</comment>
<gene>
    <name evidence="2" type="ORF">CLV81_2420</name>
</gene>
<evidence type="ECO:0000256" key="1">
    <source>
        <dbReference type="SAM" id="SignalP"/>
    </source>
</evidence>
<keyword evidence="3" id="KW-1185">Reference proteome</keyword>
<dbReference type="AlphaFoldDB" id="A0A2T0M948"/>
<dbReference type="OrthoDB" id="5450709at2"/>